<feature type="region of interest" description="Disordered" evidence="1">
    <location>
        <begin position="1"/>
        <end position="33"/>
    </location>
</feature>
<sequence>MEFGADGSRWPPPRGETSETPLPPPLGDRGEVASPRFDSSRALRLLRELGTNVTEDLLVLMPNLLSFLRHDDPAVVKQSIASGANLFAAVLQEMTLQINKCGKLEAWLEDMWAWMKQFKDGVHGVMRELGPVATKLLAVKFIETWILCCTPPANNDQIQPTEGKNWRFDISRLSQFHTSFDPVVLEADAHRALVLLLDTLQSAYSHRGSFLVGTINSLAVVVKNRPIYYNRVLPVLLEFDPCLETAKGAHSASLRYALRAAFLGFLRSPHQAMIESKDILVRRLRALSPGEATEQIIRQAEKMSRNVERASRATKDESAAWEMPYGDINRKKPAARSSDFLAMSDGIAKRARFDTSAAPNMPVLGSSDYSDMQADNDANRGHSADPTILNSDVSPVEKMIEMIGALLAEGERGAESLGILVSTVEADVMADIVIETMKHLPDASFPLATNNSVQQSKFKYSSVLPENPPANSDSLLFAAQSTPIADGVSIPPSDAFAMPSVHDAKRDPRRDPRRLDPRRTASPAAVNQIQVKMETNNMHQTDNLQNTVCSNSAKAENYSDYSGDLLKNEEEHHSASQPNQKIAKDKLELLDAATKSEPAFEVEAPVDVRIHSSEVDEEMVPMSSEATSVDESDSVDLEADPFLPVPEASTPEDTNHGLPAITSHLELSDKERISLNKMAIRRIIDDYKKNSLNARFSLLAHLIAQSADDDNIMDLIQRHIIFHYHDQKGYELAMHVLYQLHSINVANSSESSTSTSKHYEKFFISLARSLIDSLPASDKSFSKLLCDAPYLPESSFRLLEGLCMSEDTSQQIKDGDGDRITQGLGTIWNLILGRPSIRHVCLDIALKCAVHSQDEVRGKAVRLVAKRLYDLTYATEKIEQFATDSLVGVANEYGVDTEINSKSLKESTSEFEAGTQETLVSGSQIADAGCSENGLSKTSLVSSKQSVVSVSEAKRHTSLFFALCTKRPSLLQHLFTVYGRSPKVVKQCIHWHMPSLVRNLGSSCPEMLNIIHSPPEGSEHLITLILQTLTDDSNPSADLVAAVKQLYYTKLKDASILIPLLPSFPKEEVLPIFPRLVDLPLERFQDALARILQGTAHTGPALTPAEVLIAIHDINPEKDKVALKKVTDACTACFEQRTVFTQQVLEKSLNQLVDRIPIPLLFMRTVIQALDAFPALSMYPLTYTSPDLQIPDILDKVDFVMGILSRLVNKQIWKMPKLWAGFLKLAFQTQPRSFDVLLQLPPPQLEFMLNKYPNLRAPLSSFINQRNMHNTLPRQILNILGFSEPQQAPMSFVPATLQTADTTTSLPGATIM</sequence>
<dbReference type="SUPFAM" id="SSF48371">
    <property type="entry name" value="ARM repeat"/>
    <property type="match status" value="1"/>
</dbReference>
<dbReference type="EMBL" id="CP144748">
    <property type="protein sequence ID" value="WVZ69172.1"/>
    <property type="molecule type" value="Genomic_DNA"/>
</dbReference>
<feature type="domain" description="Symplekin C-terminal" evidence="3">
    <location>
        <begin position="1198"/>
        <end position="1251"/>
    </location>
</feature>
<evidence type="ECO:0000313" key="4">
    <source>
        <dbReference type="EMBL" id="WVZ69172.1"/>
    </source>
</evidence>
<gene>
    <name evidence="4" type="ORF">U9M48_018004</name>
</gene>
<reference evidence="4 5" key="1">
    <citation type="submission" date="2024-02" db="EMBL/GenBank/DDBJ databases">
        <title>High-quality chromosome-scale genome assembly of Pensacola bahiagrass (Paspalum notatum Flugge var. saurae).</title>
        <authorList>
            <person name="Vega J.M."/>
            <person name="Podio M."/>
            <person name="Orjuela J."/>
            <person name="Siena L.A."/>
            <person name="Pessino S.C."/>
            <person name="Combes M.C."/>
            <person name="Mariac C."/>
            <person name="Albertini E."/>
            <person name="Pupilli F."/>
            <person name="Ortiz J.P.A."/>
            <person name="Leblanc O."/>
        </authorList>
    </citation>
    <scope>NUCLEOTIDE SEQUENCE [LARGE SCALE GENOMIC DNA]</scope>
    <source>
        <strain evidence="4">R1</strain>
        <tissue evidence="4">Leaf</tissue>
    </source>
</reference>
<evidence type="ECO:0008006" key="6">
    <source>
        <dbReference type="Google" id="ProtNLM"/>
    </source>
</evidence>
<dbReference type="PANTHER" id="PTHR47184:SF3">
    <property type="entry name" value="PHOSPHATIDYLINOSITOL 3-AND 4-KINASE FAMILY PROTEIN-RELATED"/>
    <property type="match status" value="1"/>
</dbReference>
<protein>
    <recommendedName>
        <fullName evidence="6">Symplekin</fullName>
    </recommendedName>
</protein>
<feature type="region of interest" description="Disordered" evidence="1">
    <location>
        <begin position="491"/>
        <end position="524"/>
    </location>
</feature>
<keyword evidence="5" id="KW-1185">Reference proteome</keyword>
<proteinExistence type="predicted"/>
<dbReference type="Pfam" id="PF11935">
    <property type="entry name" value="SYMPK_PTA1_N"/>
    <property type="match status" value="1"/>
</dbReference>
<accession>A0AAQ3TBT4</accession>
<dbReference type="Gene3D" id="1.25.10.10">
    <property type="entry name" value="Leucine-rich Repeat Variant"/>
    <property type="match status" value="1"/>
</dbReference>
<evidence type="ECO:0000256" key="1">
    <source>
        <dbReference type="SAM" id="MobiDB-lite"/>
    </source>
</evidence>
<evidence type="ECO:0000259" key="2">
    <source>
        <dbReference type="Pfam" id="PF11935"/>
    </source>
</evidence>
<dbReference type="PANTHER" id="PTHR47184">
    <property type="entry name" value="PHOSPHATIDYLINOSITOL 3-AND 4-KINASE FAMILY PROTEIN-RELATED"/>
    <property type="match status" value="1"/>
</dbReference>
<dbReference type="InterPro" id="IPR022075">
    <property type="entry name" value="Symplekin_C"/>
</dbReference>
<feature type="domain" description="Symplekin/Pta1 N-terminal" evidence="2">
    <location>
        <begin position="72"/>
        <end position="284"/>
    </location>
</feature>
<dbReference type="Pfam" id="PF12295">
    <property type="entry name" value="Symplekin_C"/>
    <property type="match status" value="2"/>
</dbReference>
<feature type="domain" description="Symplekin C-terminal" evidence="3">
    <location>
        <begin position="1053"/>
        <end position="1178"/>
    </location>
</feature>
<dbReference type="InterPro" id="IPR032460">
    <property type="entry name" value="Symplekin/Pta1_N"/>
</dbReference>
<dbReference type="Proteomes" id="UP001341281">
    <property type="component" value="Chromosome 04"/>
</dbReference>
<evidence type="ECO:0000313" key="5">
    <source>
        <dbReference type="Proteomes" id="UP001341281"/>
    </source>
</evidence>
<feature type="region of interest" description="Disordered" evidence="1">
    <location>
        <begin position="615"/>
        <end position="634"/>
    </location>
</feature>
<feature type="compositionally biased region" description="Basic and acidic residues" evidence="1">
    <location>
        <begin position="502"/>
        <end position="519"/>
    </location>
</feature>
<evidence type="ECO:0000259" key="3">
    <source>
        <dbReference type="Pfam" id="PF12295"/>
    </source>
</evidence>
<dbReference type="InterPro" id="IPR011989">
    <property type="entry name" value="ARM-like"/>
</dbReference>
<name>A0AAQ3TBT4_PASNO</name>
<organism evidence="4 5">
    <name type="scientific">Paspalum notatum var. saurae</name>
    <dbReference type="NCBI Taxonomy" id="547442"/>
    <lineage>
        <taxon>Eukaryota</taxon>
        <taxon>Viridiplantae</taxon>
        <taxon>Streptophyta</taxon>
        <taxon>Embryophyta</taxon>
        <taxon>Tracheophyta</taxon>
        <taxon>Spermatophyta</taxon>
        <taxon>Magnoliopsida</taxon>
        <taxon>Liliopsida</taxon>
        <taxon>Poales</taxon>
        <taxon>Poaceae</taxon>
        <taxon>PACMAD clade</taxon>
        <taxon>Panicoideae</taxon>
        <taxon>Andropogonodae</taxon>
        <taxon>Paspaleae</taxon>
        <taxon>Paspalinae</taxon>
        <taxon>Paspalum</taxon>
    </lineage>
</organism>
<dbReference type="InterPro" id="IPR016024">
    <property type="entry name" value="ARM-type_fold"/>
</dbReference>